<comment type="caution">
    <text evidence="1">The sequence shown here is derived from an EMBL/GenBank/DDBJ whole genome shotgun (WGS) entry which is preliminary data.</text>
</comment>
<protein>
    <submittedName>
        <fullName evidence="1">Uncharacterized protein</fullName>
    </submittedName>
</protein>
<gene>
    <name evidence="1" type="ORF">OIU79_023561</name>
</gene>
<dbReference type="Proteomes" id="UP001151532">
    <property type="component" value="Chromosome 13"/>
</dbReference>
<dbReference type="EMBL" id="JAPFFK010000005">
    <property type="protein sequence ID" value="KAJ6762844.1"/>
    <property type="molecule type" value="Genomic_DNA"/>
</dbReference>
<sequence length="72" mass="8228">MEDKQTHSRYNRSKEIPGGTGYVCPSQALSLSLSLVFFPFCFQDMSVCCMYTQNEQQSNVERSLLCLPNKIQ</sequence>
<reference evidence="1" key="2">
    <citation type="journal article" date="2023" name="Int. J. Mol. Sci.">
        <title>De Novo Assembly and Annotation of 11 Diverse Shrub Willow (Salix) Genomes Reveals Novel Gene Organization in Sex-Linked Regions.</title>
        <authorList>
            <person name="Hyden B."/>
            <person name="Feng K."/>
            <person name="Yates T.B."/>
            <person name="Jawdy S."/>
            <person name="Cereghino C."/>
            <person name="Smart L.B."/>
            <person name="Muchero W."/>
        </authorList>
    </citation>
    <scope>NUCLEOTIDE SEQUENCE</scope>
    <source>
        <tissue evidence="1">Shoot tip</tissue>
    </source>
</reference>
<evidence type="ECO:0000313" key="2">
    <source>
        <dbReference type="Proteomes" id="UP001151532"/>
    </source>
</evidence>
<name>A0A9Q0W8Y4_SALPP</name>
<reference evidence="1" key="1">
    <citation type="submission" date="2022-11" db="EMBL/GenBank/DDBJ databases">
        <authorList>
            <person name="Hyden B.L."/>
            <person name="Feng K."/>
            <person name="Yates T."/>
            <person name="Jawdy S."/>
            <person name="Smart L.B."/>
            <person name="Muchero W."/>
        </authorList>
    </citation>
    <scope>NUCLEOTIDE SEQUENCE</scope>
    <source>
        <tissue evidence="1">Shoot tip</tissue>
    </source>
</reference>
<accession>A0A9Q0W8Y4</accession>
<keyword evidence="2" id="KW-1185">Reference proteome</keyword>
<proteinExistence type="predicted"/>
<organism evidence="1 2">
    <name type="scientific">Salix purpurea</name>
    <name type="common">Purple osier willow</name>
    <dbReference type="NCBI Taxonomy" id="77065"/>
    <lineage>
        <taxon>Eukaryota</taxon>
        <taxon>Viridiplantae</taxon>
        <taxon>Streptophyta</taxon>
        <taxon>Embryophyta</taxon>
        <taxon>Tracheophyta</taxon>
        <taxon>Spermatophyta</taxon>
        <taxon>Magnoliopsida</taxon>
        <taxon>eudicotyledons</taxon>
        <taxon>Gunneridae</taxon>
        <taxon>Pentapetalae</taxon>
        <taxon>rosids</taxon>
        <taxon>fabids</taxon>
        <taxon>Malpighiales</taxon>
        <taxon>Salicaceae</taxon>
        <taxon>Saliceae</taxon>
        <taxon>Salix</taxon>
    </lineage>
</organism>
<evidence type="ECO:0000313" key="1">
    <source>
        <dbReference type="EMBL" id="KAJ6762844.1"/>
    </source>
</evidence>
<dbReference type="AlphaFoldDB" id="A0A9Q0W8Y4"/>